<feature type="transmembrane region" description="Helical" evidence="5">
    <location>
        <begin position="170"/>
        <end position="190"/>
    </location>
</feature>
<evidence type="ECO:0000313" key="7">
    <source>
        <dbReference type="Proteomes" id="UP000187209"/>
    </source>
</evidence>
<dbReference type="PANTHER" id="PTHR23291">
    <property type="entry name" value="BAX INHIBITOR-RELATED"/>
    <property type="match status" value="1"/>
</dbReference>
<evidence type="ECO:0000256" key="3">
    <source>
        <dbReference type="ARBA" id="ARBA00022989"/>
    </source>
</evidence>
<evidence type="ECO:0000313" key="6">
    <source>
        <dbReference type="EMBL" id="OMJ80062.1"/>
    </source>
</evidence>
<keyword evidence="7" id="KW-1185">Reference proteome</keyword>
<name>A0A1R2BTC1_9CILI</name>
<dbReference type="AlphaFoldDB" id="A0A1R2BTC1"/>
<evidence type="ECO:0000256" key="5">
    <source>
        <dbReference type="RuleBase" id="RU004379"/>
    </source>
</evidence>
<keyword evidence="2 5" id="KW-0812">Transmembrane</keyword>
<evidence type="ECO:0000256" key="2">
    <source>
        <dbReference type="ARBA" id="ARBA00022692"/>
    </source>
</evidence>
<proteinExistence type="inferred from homology"/>
<dbReference type="EMBL" id="MPUH01000440">
    <property type="protein sequence ID" value="OMJ80062.1"/>
    <property type="molecule type" value="Genomic_DNA"/>
</dbReference>
<comment type="subcellular location">
    <subcellularLocation>
        <location evidence="1">Membrane</location>
        <topology evidence="1">Multi-pass membrane protein</topology>
    </subcellularLocation>
</comment>
<dbReference type="Pfam" id="PF01027">
    <property type="entry name" value="Bax1-I"/>
    <property type="match status" value="1"/>
</dbReference>
<feature type="transmembrane region" description="Helical" evidence="5">
    <location>
        <begin position="118"/>
        <end position="136"/>
    </location>
</feature>
<comment type="similarity">
    <text evidence="5">Belongs to the BI1 family.</text>
</comment>
<comment type="caution">
    <text evidence="6">The sequence shown here is derived from an EMBL/GenBank/DDBJ whole genome shotgun (WGS) entry which is preliminary data.</text>
</comment>
<dbReference type="PANTHER" id="PTHR23291:SF47">
    <property type="entry name" value="TRANSMEMBRANE BAX INHIBITOR MOTIF CONTAINING 7"/>
    <property type="match status" value="1"/>
</dbReference>
<organism evidence="6 7">
    <name type="scientific">Stentor coeruleus</name>
    <dbReference type="NCBI Taxonomy" id="5963"/>
    <lineage>
        <taxon>Eukaryota</taxon>
        <taxon>Sar</taxon>
        <taxon>Alveolata</taxon>
        <taxon>Ciliophora</taxon>
        <taxon>Postciliodesmatophora</taxon>
        <taxon>Heterotrichea</taxon>
        <taxon>Heterotrichida</taxon>
        <taxon>Stentoridae</taxon>
        <taxon>Stentor</taxon>
    </lineage>
</organism>
<sequence length="232" mass="26816">MESEFKNEAEWIPKPKENDDRKGFIKKVYGILCTQLAFTCIIVTMGIQIEAFKEWLTSNFIFLIVCFSINIITVLILICMKRASRKYPMNYILLFTFTITEAFLVANVAAYYASMTVLIAAILTLSVTMGVTVYAFRHKERFLFWPGTIWGLTFGCLVLVIFFIVFYDSLLVNLFICAAIIILYTLFLVFDTQRIVNSGRWGLSYDDYIIAALCVYIDIIGLFLYILRFLKK</sequence>
<feature type="transmembrane region" description="Helical" evidence="5">
    <location>
        <begin position="143"/>
        <end position="164"/>
    </location>
</feature>
<feature type="transmembrane region" description="Helical" evidence="5">
    <location>
        <begin position="60"/>
        <end position="79"/>
    </location>
</feature>
<gene>
    <name evidence="6" type="ORF">SteCoe_19752</name>
</gene>
<reference evidence="6 7" key="1">
    <citation type="submission" date="2016-11" db="EMBL/GenBank/DDBJ databases">
        <title>The macronuclear genome of Stentor coeruleus: a giant cell with tiny introns.</title>
        <authorList>
            <person name="Slabodnick M."/>
            <person name="Ruby J.G."/>
            <person name="Reiff S.B."/>
            <person name="Swart E.C."/>
            <person name="Gosai S."/>
            <person name="Prabakaran S."/>
            <person name="Witkowska E."/>
            <person name="Larue G.E."/>
            <person name="Fisher S."/>
            <person name="Freeman R.M."/>
            <person name="Gunawardena J."/>
            <person name="Chu W."/>
            <person name="Stover N.A."/>
            <person name="Gregory B.D."/>
            <person name="Nowacki M."/>
            <person name="Derisi J."/>
            <person name="Roy S.W."/>
            <person name="Marshall W.F."/>
            <person name="Sood P."/>
        </authorList>
    </citation>
    <scope>NUCLEOTIDE SEQUENCE [LARGE SCALE GENOMIC DNA]</scope>
    <source>
        <strain evidence="6">WM001</strain>
    </source>
</reference>
<feature type="transmembrane region" description="Helical" evidence="5">
    <location>
        <begin position="28"/>
        <end position="48"/>
    </location>
</feature>
<keyword evidence="3 5" id="KW-1133">Transmembrane helix</keyword>
<feature type="transmembrane region" description="Helical" evidence="5">
    <location>
        <begin position="210"/>
        <end position="230"/>
    </location>
</feature>
<accession>A0A1R2BTC1</accession>
<dbReference type="OrthoDB" id="7933078at2759"/>
<protein>
    <submittedName>
        <fullName evidence="6">Uncharacterized protein</fullName>
    </submittedName>
</protein>
<dbReference type="Proteomes" id="UP000187209">
    <property type="component" value="Unassembled WGS sequence"/>
</dbReference>
<dbReference type="GO" id="GO:0016020">
    <property type="term" value="C:membrane"/>
    <property type="evidence" value="ECO:0007669"/>
    <property type="project" value="UniProtKB-SubCell"/>
</dbReference>
<dbReference type="InterPro" id="IPR006214">
    <property type="entry name" value="Bax_inhibitor_1-related"/>
</dbReference>
<evidence type="ECO:0000256" key="1">
    <source>
        <dbReference type="ARBA" id="ARBA00004141"/>
    </source>
</evidence>
<evidence type="ECO:0000256" key="4">
    <source>
        <dbReference type="ARBA" id="ARBA00023136"/>
    </source>
</evidence>
<feature type="transmembrane region" description="Helical" evidence="5">
    <location>
        <begin position="91"/>
        <end position="112"/>
    </location>
</feature>
<keyword evidence="4 5" id="KW-0472">Membrane</keyword>